<feature type="region of interest" description="Disordered" evidence="4">
    <location>
        <begin position="218"/>
        <end position="277"/>
    </location>
</feature>
<dbReference type="Pfam" id="PF00634">
    <property type="entry name" value="BRCA2"/>
    <property type="match status" value="5"/>
</dbReference>
<keyword evidence="3" id="KW-0234">DNA repair</keyword>
<evidence type="ECO:0000313" key="5">
    <source>
        <dbReference type="Ensembl" id="ENSACIP00000005531.1"/>
    </source>
</evidence>
<dbReference type="OMA" id="KAMMSDC"/>
<feature type="compositionally biased region" description="Basic and acidic residues" evidence="4">
    <location>
        <begin position="222"/>
        <end position="240"/>
    </location>
</feature>
<dbReference type="GO" id="GO:0006355">
    <property type="term" value="P:regulation of DNA-templated transcription"/>
    <property type="evidence" value="ECO:0007669"/>
    <property type="project" value="TreeGrafter"/>
</dbReference>
<feature type="compositionally biased region" description="Polar residues" evidence="4">
    <location>
        <begin position="520"/>
        <end position="534"/>
    </location>
</feature>
<evidence type="ECO:0000256" key="3">
    <source>
        <dbReference type="ARBA" id="ARBA00023204"/>
    </source>
</evidence>
<sequence length="1115" mass="120755">MYDTFKDKIWKGKKPFATLNSCDFELGPLDPDWFEVLTAQTSANEASGSDQDELCANQEGLFKTPLYKTAVGSQPFSTPKDFRHSRIVSPETEDEQSFSAAQGNISFRFDYFYAYESLGVQMNPDISWTSSLNTPPAVPSTLILCKSVANLVILKGQKRGCSVLAEPVSPQTSLTQNGVQQKMLLDARADGEACNTVAGVADEPGNVSSTFLANSSSSLRKVKPDRVRQKRIKSNEHDCSATDIRTTNSSNEEGKADEELGTVPPSPPVKTGSTGISQWSPLSLSEIPPYTADSSILTELQTDSDSRQLIRSPLKIADSGFIRKKRKFIYTVETLKPQVQENETDFQKMDTSLGIPDSESSSKQSADTTDEDLDMSQLHRDFAQDFTEISDSGKLSKVVAEDQNYFSPSACLLAMKQVKQKRQQANLHRDCNSISNTGHMSTTSQNYSISEGTISDSGFQSAVADSTHTASSFIVPCLENTGSKTDTHRTTPFPSTHKGNGKSQLKERQTLNSERESQLDVESTLTQLPRSPTGTVDGLNCIPLNGEVHGSLPEKPSVPVPSVHASGFRTASNKGIQISLANLEKARHLLEESKSERTLRDQPNKCNRALPSVSERFEGVSCHLTASEKADVKELCILMEEADSQFEFTQFKTAEVKQPCQENACAVEGADKDLDPDFLAGIDFDDSFSSDAEKHKSTDVLMSGTVKQENISVQDVLPSSENKENPLMLDVAFKTAGGNALRVSKTCLSKARALFADLEINVSDLSSSDKQGGPHPDAVEMNSSGVLDFKNPASFIETPVSTSKLLPCSASKIIDSVTINELSSGVGFCTASGKKVSVSADAMKKAKHLLCDTYTLEDTGTKPNALRTEQLTKEYLLSESDKVDDKIDVKPPRYKIPVNAPVPSNGGFLSASGKKITLSSDALQKAKARFSDISFSAEIPVIPHTRNSDNCENADQMQNGFTADGGKVHISEKSILKGFEDSVLTKAMQETEDCDMNVNNGMSVKLESLEPVRGSGSELEIRPDRRATLNISVASANKQVKQKDTLPLQSGGFSTASGKRVSISSDALKRAKSLLGECDKVDDKINVNMSHLKTPVCGPLSKSGGFHAASGKPVL</sequence>
<feature type="compositionally biased region" description="Basic and acidic residues" evidence="4">
    <location>
        <begin position="504"/>
        <end position="518"/>
    </location>
</feature>
<accession>A0A3Q0R597</accession>
<evidence type="ECO:0000313" key="6">
    <source>
        <dbReference type="Proteomes" id="UP000261340"/>
    </source>
</evidence>
<feature type="region of interest" description="Disordered" evidence="4">
    <location>
        <begin position="341"/>
        <end position="372"/>
    </location>
</feature>
<dbReference type="Proteomes" id="UP000261340">
    <property type="component" value="Unplaced"/>
</dbReference>
<dbReference type="GO" id="GO:0000724">
    <property type="term" value="P:double-strand break repair via homologous recombination"/>
    <property type="evidence" value="ECO:0007669"/>
    <property type="project" value="InterPro"/>
</dbReference>
<protein>
    <recommendedName>
        <fullName evidence="7">BRCA2 DNA repair associated</fullName>
    </recommendedName>
</protein>
<keyword evidence="1" id="KW-0677">Repeat</keyword>
<dbReference type="InterPro" id="IPR002093">
    <property type="entry name" value="BRCA2_repeat"/>
</dbReference>
<evidence type="ECO:0000256" key="4">
    <source>
        <dbReference type="SAM" id="MobiDB-lite"/>
    </source>
</evidence>
<dbReference type="PANTHER" id="PTHR11289">
    <property type="entry name" value="BREAST CANCER TYPE 2 SUSCEPTIBILITY PROTEIN BRCA2"/>
    <property type="match status" value="1"/>
</dbReference>
<organism evidence="5 6">
    <name type="scientific">Amphilophus citrinellus</name>
    <name type="common">Midas cichlid</name>
    <name type="synonym">Cichlasoma citrinellum</name>
    <dbReference type="NCBI Taxonomy" id="61819"/>
    <lineage>
        <taxon>Eukaryota</taxon>
        <taxon>Metazoa</taxon>
        <taxon>Chordata</taxon>
        <taxon>Craniata</taxon>
        <taxon>Vertebrata</taxon>
        <taxon>Euteleostomi</taxon>
        <taxon>Actinopterygii</taxon>
        <taxon>Neopterygii</taxon>
        <taxon>Teleostei</taxon>
        <taxon>Neoteleostei</taxon>
        <taxon>Acanthomorphata</taxon>
        <taxon>Ovalentaria</taxon>
        <taxon>Cichlomorphae</taxon>
        <taxon>Cichliformes</taxon>
        <taxon>Cichlidae</taxon>
        <taxon>New World cichlids</taxon>
        <taxon>Cichlasomatinae</taxon>
        <taxon>Heroini</taxon>
        <taxon>Amphilophus</taxon>
    </lineage>
</organism>
<reference evidence="5" key="1">
    <citation type="submission" date="2025-08" db="UniProtKB">
        <authorList>
            <consortium name="Ensembl"/>
        </authorList>
    </citation>
    <scope>IDENTIFICATION</scope>
</reference>
<proteinExistence type="predicted"/>
<keyword evidence="6" id="KW-1185">Reference proteome</keyword>
<dbReference type="AlphaFoldDB" id="A0A3Q0R597"/>
<evidence type="ECO:0008006" key="7">
    <source>
        <dbReference type="Google" id="ProtNLM"/>
    </source>
</evidence>
<name>A0A3Q0R597_AMPCI</name>
<dbReference type="Ensembl" id="ENSACIT00000005699.1">
    <property type="protein sequence ID" value="ENSACIP00000005531.1"/>
    <property type="gene ID" value="ENSACIG00000004350.1"/>
</dbReference>
<evidence type="ECO:0000256" key="2">
    <source>
        <dbReference type="ARBA" id="ARBA00022763"/>
    </source>
</evidence>
<feature type="compositionally biased region" description="Polar residues" evidence="4">
    <location>
        <begin position="358"/>
        <end position="367"/>
    </location>
</feature>
<dbReference type="InterPro" id="IPR015525">
    <property type="entry name" value="BRCA2"/>
</dbReference>
<feature type="region of interest" description="Disordered" evidence="4">
    <location>
        <begin position="479"/>
        <end position="538"/>
    </location>
</feature>
<reference evidence="5" key="2">
    <citation type="submission" date="2025-09" db="UniProtKB">
        <authorList>
            <consortium name="Ensembl"/>
        </authorList>
    </citation>
    <scope>IDENTIFICATION</scope>
</reference>
<dbReference type="PROSITE" id="PS50138">
    <property type="entry name" value="BRCA2_REPEAT"/>
    <property type="match status" value="5"/>
</dbReference>
<dbReference type="STRING" id="61819.ENSACIP00000005531"/>
<evidence type="ECO:0000256" key="1">
    <source>
        <dbReference type="ARBA" id="ARBA00022737"/>
    </source>
</evidence>
<dbReference type="PANTHER" id="PTHR11289:SF0">
    <property type="entry name" value="BREAST CANCER TYPE 2 SUSCEPTIBILITY PROTEIN"/>
    <property type="match status" value="1"/>
</dbReference>
<keyword evidence="2" id="KW-0227">DNA damage</keyword>
<dbReference type="GeneTree" id="ENSGT00940000177583"/>
<feature type="compositionally biased region" description="Polar residues" evidence="4">
    <location>
        <begin position="480"/>
        <end position="503"/>
    </location>
</feature>